<accession>A0A396JBC5</accession>
<evidence type="ECO:0000313" key="2">
    <source>
        <dbReference type="Proteomes" id="UP000265566"/>
    </source>
</evidence>
<comment type="caution">
    <text evidence="1">The sequence shown here is derived from an EMBL/GenBank/DDBJ whole genome shotgun (WGS) entry which is preliminary data.</text>
</comment>
<evidence type="ECO:0000313" key="1">
    <source>
        <dbReference type="EMBL" id="RHN72457.1"/>
    </source>
</evidence>
<gene>
    <name evidence="1" type="ORF">MtrunA17_Chr2g0287851</name>
</gene>
<reference evidence="2" key="1">
    <citation type="journal article" date="2018" name="Nat. Plants">
        <title>Whole-genome landscape of Medicago truncatula symbiotic genes.</title>
        <authorList>
            <person name="Pecrix Y."/>
            <person name="Staton S.E."/>
            <person name="Sallet E."/>
            <person name="Lelandais-Briere C."/>
            <person name="Moreau S."/>
            <person name="Carrere S."/>
            <person name="Blein T."/>
            <person name="Jardinaud M.F."/>
            <person name="Latrasse D."/>
            <person name="Zouine M."/>
            <person name="Zahm M."/>
            <person name="Kreplak J."/>
            <person name="Mayjonade B."/>
            <person name="Satge C."/>
            <person name="Perez M."/>
            <person name="Cauet S."/>
            <person name="Marande W."/>
            <person name="Chantry-Darmon C."/>
            <person name="Lopez-Roques C."/>
            <person name="Bouchez O."/>
            <person name="Berard A."/>
            <person name="Debelle F."/>
            <person name="Munos S."/>
            <person name="Bendahmane A."/>
            <person name="Berges H."/>
            <person name="Niebel A."/>
            <person name="Buitink J."/>
            <person name="Frugier F."/>
            <person name="Benhamed M."/>
            <person name="Crespi M."/>
            <person name="Gouzy J."/>
            <person name="Gamas P."/>
        </authorList>
    </citation>
    <scope>NUCLEOTIDE SEQUENCE [LARGE SCALE GENOMIC DNA]</scope>
    <source>
        <strain evidence="2">cv. Jemalong A17</strain>
    </source>
</reference>
<sequence length="52" mass="6090">MVLRLKVKLSCREKLRDDHCSWMLLMFWLSIFHFSTQTQGGRSSVNLSNTMG</sequence>
<protein>
    <submittedName>
        <fullName evidence="1">Uncharacterized protein</fullName>
    </submittedName>
</protein>
<proteinExistence type="predicted"/>
<name>A0A396JBC5_MEDTR</name>
<dbReference type="AlphaFoldDB" id="A0A396JBC5"/>
<dbReference type="EMBL" id="PSQE01000002">
    <property type="protein sequence ID" value="RHN72457.1"/>
    <property type="molecule type" value="Genomic_DNA"/>
</dbReference>
<dbReference type="Gramene" id="rna8170">
    <property type="protein sequence ID" value="RHN72457.1"/>
    <property type="gene ID" value="gene8170"/>
</dbReference>
<organism evidence="1 2">
    <name type="scientific">Medicago truncatula</name>
    <name type="common">Barrel medic</name>
    <name type="synonym">Medicago tribuloides</name>
    <dbReference type="NCBI Taxonomy" id="3880"/>
    <lineage>
        <taxon>Eukaryota</taxon>
        <taxon>Viridiplantae</taxon>
        <taxon>Streptophyta</taxon>
        <taxon>Embryophyta</taxon>
        <taxon>Tracheophyta</taxon>
        <taxon>Spermatophyta</taxon>
        <taxon>Magnoliopsida</taxon>
        <taxon>eudicotyledons</taxon>
        <taxon>Gunneridae</taxon>
        <taxon>Pentapetalae</taxon>
        <taxon>rosids</taxon>
        <taxon>fabids</taxon>
        <taxon>Fabales</taxon>
        <taxon>Fabaceae</taxon>
        <taxon>Papilionoideae</taxon>
        <taxon>50 kb inversion clade</taxon>
        <taxon>NPAAA clade</taxon>
        <taxon>Hologalegina</taxon>
        <taxon>IRL clade</taxon>
        <taxon>Trifolieae</taxon>
        <taxon>Medicago</taxon>
    </lineage>
</organism>
<dbReference type="Proteomes" id="UP000265566">
    <property type="component" value="Chromosome 2"/>
</dbReference>